<keyword evidence="8 12" id="KW-0067">ATP-binding</keyword>
<evidence type="ECO:0000256" key="3">
    <source>
        <dbReference type="ARBA" id="ARBA00020170"/>
    </source>
</evidence>
<keyword evidence="6 12" id="KW-0547">Nucleotide-binding</keyword>
<dbReference type="Gene3D" id="1.20.1050.90">
    <property type="entry name" value="RecF/RecN/SMC, N-terminal domain"/>
    <property type="match status" value="1"/>
</dbReference>
<dbReference type="SUPFAM" id="SSF52540">
    <property type="entry name" value="P-loop containing nucleoside triphosphate hydrolases"/>
    <property type="match status" value="1"/>
</dbReference>
<keyword evidence="16" id="KW-1185">Reference proteome</keyword>
<dbReference type="Proteomes" id="UP000062160">
    <property type="component" value="Unassembled WGS sequence"/>
</dbReference>
<dbReference type="Pfam" id="PF02463">
    <property type="entry name" value="SMC_N"/>
    <property type="match status" value="1"/>
</dbReference>
<evidence type="ECO:0000256" key="11">
    <source>
        <dbReference type="ARBA" id="ARBA00023236"/>
    </source>
</evidence>
<evidence type="ECO:0000256" key="7">
    <source>
        <dbReference type="ARBA" id="ARBA00022763"/>
    </source>
</evidence>
<keyword evidence="11 12" id="KW-0742">SOS response</keyword>
<keyword evidence="10 12" id="KW-0234">DNA repair</keyword>
<dbReference type="Gene3D" id="3.40.50.300">
    <property type="entry name" value="P-loop containing nucleotide triphosphate hydrolases"/>
    <property type="match status" value="1"/>
</dbReference>
<dbReference type="InterPro" id="IPR018078">
    <property type="entry name" value="DNA-binding_RecF_CS"/>
</dbReference>
<evidence type="ECO:0000256" key="10">
    <source>
        <dbReference type="ARBA" id="ARBA00023204"/>
    </source>
</evidence>
<evidence type="ECO:0000256" key="5">
    <source>
        <dbReference type="ARBA" id="ARBA00022705"/>
    </source>
</evidence>
<evidence type="ECO:0000256" key="4">
    <source>
        <dbReference type="ARBA" id="ARBA00022490"/>
    </source>
</evidence>
<protein>
    <recommendedName>
        <fullName evidence="3 12">DNA replication and repair protein RecF</fullName>
    </recommendedName>
</protein>
<evidence type="ECO:0000313" key="16">
    <source>
        <dbReference type="Proteomes" id="UP000062160"/>
    </source>
</evidence>
<comment type="similarity">
    <text evidence="2 12 13">Belongs to the RecF family.</text>
</comment>
<dbReference type="PROSITE" id="PS00618">
    <property type="entry name" value="RECF_2"/>
    <property type="match status" value="1"/>
</dbReference>
<dbReference type="GO" id="GO:0005524">
    <property type="term" value="F:ATP binding"/>
    <property type="evidence" value="ECO:0007669"/>
    <property type="project" value="UniProtKB-UniRule"/>
</dbReference>
<dbReference type="AlphaFoldDB" id="A0A0U9HDY1"/>
<keyword evidence="9 12" id="KW-0238">DNA-binding</keyword>
<evidence type="ECO:0000256" key="13">
    <source>
        <dbReference type="RuleBase" id="RU000578"/>
    </source>
</evidence>
<dbReference type="EMBL" id="DF977000">
    <property type="protein sequence ID" value="GAQ24858.1"/>
    <property type="molecule type" value="Genomic_DNA"/>
</dbReference>
<proteinExistence type="inferred from homology"/>
<evidence type="ECO:0000256" key="2">
    <source>
        <dbReference type="ARBA" id="ARBA00008016"/>
    </source>
</evidence>
<feature type="domain" description="RecF/RecN/SMC N-terminal" evidence="14">
    <location>
        <begin position="2"/>
        <end position="342"/>
    </location>
</feature>
<dbReference type="PANTHER" id="PTHR32182:SF0">
    <property type="entry name" value="DNA REPLICATION AND REPAIR PROTEIN RECF"/>
    <property type="match status" value="1"/>
</dbReference>
<sequence length="370" mass="43315">MYLYNLRLYDFRNFSELNTKFNNGINIFYGDNAQGKTNLLEAIYFISELRAARAFKESELIKYERPLAFIKGEFKTNTGPITRQVTFYRDRKKEVKEGENKKNKRSDLCPDISAVYFSPDDVDLIKGEPGLRRRFIDNIVCQFRPTFYKYLQDYQRVLAERNMLLKSIKVKPELIKTLDPWDNQLIEFGFRVISERISMLSKISQKAKDYFKSFSPPESHLDIKYKSEIDFTNLSLIKKDYSKKLIENRKKDIGRSFTSLGPHRDDIEFLINGRDAKYFASQGQQRLITLCLKFAQRSLLSTEKGEFPILLLDDVMSELDEGHRKLILDDEKSQVFITTTDLKFIPDNILKKASLYLINNGRIGEQDGKN</sequence>
<keyword evidence="7 12" id="KW-0227">DNA damage</keyword>
<dbReference type="InterPro" id="IPR042174">
    <property type="entry name" value="RecF_2"/>
</dbReference>
<evidence type="ECO:0000259" key="14">
    <source>
        <dbReference type="Pfam" id="PF02463"/>
    </source>
</evidence>
<dbReference type="GO" id="GO:0003697">
    <property type="term" value="F:single-stranded DNA binding"/>
    <property type="evidence" value="ECO:0007669"/>
    <property type="project" value="UniProtKB-UniRule"/>
</dbReference>
<evidence type="ECO:0000256" key="1">
    <source>
        <dbReference type="ARBA" id="ARBA00004496"/>
    </source>
</evidence>
<dbReference type="GO" id="GO:0006302">
    <property type="term" value="P:double-strand break repair"/>
    <property type="evidence" value="ECO:0007669"/>
    <property type="project" value="TreeGrafter"/>
</dbReference>
<dbReference type="RefSeq" id="WP_059032074.1">
    <property type="nucleotide sequence ID" value="NZ_BSDN01000003.1"/>
</dbReference>
<dbReference type="OrthoDB" id="9803889at2"/>
<dbReference type="InterPro" id="IPR003395">
    <property type="entry name" value="RecF/RecN/SMC_N"/>
</dbReference>
<dbReference type="NCBIfam" id="TIGR00611">
    <property type="entry name" value="recf"/>
    <property type="match status" value="1"/>
</dbReference>
<dbReference type="PANTHER" id="PTHR32182">
    <property type="entry name" value="DNA REPLICATION AND REPAIR PROTEIN RECF"/>
    <property type="match status" value="1"/>
</dbReference>
<evidence type="ECO:0000313" key="15">
    <source>
        <dbReference type="EMBL" id="GAQ24858.1"/>
    </source>
</evidence>
<dbReference type="GO" id="GO:0005737">
    <property type="term" value="C:cytoplasm"/>
    <property type="evidence" value="ECO:0007669"/>
    <property type="project" value="UniProtKB-SubCell"/>
</dbReference>
<dbReference type="GO" id="GO:0006260">
    <property type="term" value="P:DNA replication"/>
    <property type="evidence" value="ECO:0007669"/>
    <property type="project" value="UniProtKB-UniRule"/>
</dbReference>
<evidence type="ECO:0000256" key="12">
    <source>
        <dbReference type="HAMAP-Rule" id="MF_00365"/>
    </source>
</evidence>
<dbReference type="HAMAP" id="MF_00365">
    <property type="entry name" value="RecF"/>
    <property type="match status" value="1"/>
</dbReference>
<organism evidence="15">
    <name type="scientific">Tepidanaerobacter syntrophicus</name>
    <dbReference type="NCBI Taxonomy" id="224999"/>
    <lineage>
        <taxon>Bacteria</taxon>
        <taxon>Bacillati</taxon>
        <taxon>Bacillota</taxon>
        <taxon>Clostridia</taxon>
        <taxon>Thermosediminibacterales</taxon>
        <taxon>Tepidanaerobacteraceae</taxon>
        <taxon>Tepidanaerobacter</taxon>
    </lineage>
</organism>
<accession>A0A0U9HDY1</accession>
<gene>
    <name evidence="12" type="primary">recF</name>
    <name evidence="15" type="ORF">TSYNT_6239</name>
</gene>
<dbReference type="STRING" id="224999.GCA_001485475_00864"/>
<feature type="binding site" evidence="12">
    <location>
        <begin position="30"/>
        <end position="37"/>
    </location>
    <ligand>
        <name>ATP</name>
        <dbReference type="ChEBI" id="CHEBI:30616"/>
    </ligand>
</feature>
<comment type="function">
    <text evidence="12 13">The RecF protein is involved in DNA metabolism; it is required for DNA replication and normal SOS inducibility. RecF binds preferentially to single-stranded, linear DNA. It also seems to bind ATP.</text>
</comment>
<comment type="subcellular location">
    <subcellularLocation>
        <location evidence="1 12 13">Cytoplasm</location>
    </subcellularLocation>
</comment>
<evidence type="ECO:0000256" key="6">
    <source>
        <dbReference type="ARBA" id="ARBA00022741"/>
    </source>
</evidence>
<reference evidence="15" key="1">
    <citation type="journal article" date="2016" name="Genome Announc.">
        <title>Draft Genome Sequence of the Syntrophic Lactate-Degrading Bacterium Tepidanaerobacter syntrophicus JLT.</title>
        <authorList>
            <person name="Matsuura N."/>
            <person name="Ohashi A."/>
            <person name="Tourlousse D.M."/>
            <person name="Sekiguchi Y."/>
        </authorList>
    </citation>
    <scope>NUCLEOTIDE SEQUENCE [LARGE SCALE GENOMIC DNA]</scope>
    <source>
        <strain evidence="15">JL</strain>
    </source>
</reference>
<dbReference type="PROSITE" id="PS00617">
    <property type="entry name" value="RECF_1"/>
    <property type="match status" value="1"/>
</dbReference>
<evidence type="ECO:0000256" key="9">
    <source>
        <dbReference type="ARBA" id="ARBA00023125"/>
    </source>
</evidence>
<dbReference type="InterPro" id="IPR001238">
    <property type="entry name" value="DNA-binding_RecF"/>
</dbReference>
<keyword evidence="4 12" id="KW-0963">Cytoplasm</keyword>
<name>A0A0U9HDY1_9FIRM</name>
<evidence type="ECO:0000256" key="8">
    <source>
        <dbReference type="ARBA" id="ARBA00022840"/>
    </source>
</evidence>
<dbReference type="InterPro" id="IPR027417">
    <property type="entry name" value="P-loop_NTPase"/>
</dbReference>
<dbReference type="GO" id="GO:0009432">
    <property type="term" value="P:SOS response"/>
    <property type="evidence" value="ECO:0007669"/>
    <property type="project" value="UniProtKB-UniRule"/>
</dbReference>
<keyword evidence="5 12" id="KW-0235">DNA replication</keyword>
<dbReference type="GO" id="GO:0000731">
    <property type="term" value="P:DNA synthesis involved in DNA repair"/>
    <property type="evidence" value="ECO:0007669"/>
    <property type="project" value="TreeGrafter"/>
</dbReference>